<dbReference type="InterPro" id="IPR013815">
    <property type="entry name" value="ATP_grasp_subdomain_1"/>
</dbReference>
<evidence type="ECO:0000313" key="2">
    <source>
        <dbReference type="EMBL" id="MFD1192567.1"/>
    </source>
</evidence>
<dbReference type="Pfam" id="PF21360">
    <property type="entry name" value="PylC-like_N"/>
    <property type="match status" value="1"/>
</dbReference>
<dbReference type="Proteomes" id="UP001597216">
    <property type="component" value="Unassembled WGS sequence"/>
</dbReference>
<gene>
    <name evidence="2" type="ORF">ACFQ27_18395</name>
</gene>
<sequence length="316" mass="33217">MNVLILSVAAKVLLVQAFKAAVAPLKGRVLAADLERDSAGLVFADATVSLPRTDDPGFGEALSRACREHQIGLVVPTRDGELAALAGLKARLAGEGVTVLVPDAEALAECADKRRFGTACARLGLKTPKTYGPGETPEAFPVFVRPVAGAGGRGARRIEAADWTPQGVDMLVQAFCSWPEYSIDVLMDLDGAPLQAVARSRLQVRAGEAVKSRVEDAPALTEAALKLCAGLRLVGHNVVQAFWDGVGDPLFIEVNPRFGGASNLSIQAGLASPERLVMMAAGEAAAAREPRPIQHGLIMLRYSQDQLVKADWPGGA</sequence>
<dbReference type="Gene3D" id="3.30.1490.20">
    <property type="entry name" value="ATP-grasp fold, A domain"/>
    <property type="match status" value="1"/>
</dbReference>
<organism evidence="2 3">
    <name type="scientific">Phenylobacterium conjunctum</name>
    <dbReference type="NCBI Taxonomy" id="1298959"/>
    <lineage>
        <taxon>Bacteria</taxon>
        <taxon>Pseudomonadati</taxon>
        <taxon>Pseudomonadota</taxon>
        <taxon>Alphaproteobacteria</taxon>
        <taxon>Caulobacterales</taxon>
        <taxon>Caulobacteraceae</taxon>
        <taxon>Phenylobacterium</taxon>
    </lineage>
</organism>
<dbReference type="InterPro" id="IPR048764">
    <property type="entry name" value="PylC_N"/>
</dbReference>
<dbReference type="Gene3D" id="3.30.470.20">
    <property type="entry name" value="ATP-grasp fold, B domain"/>
    <property type="match status" value="1"/>
</dbReference>
<protein>
    <submittedName>
        <fullName evidence="2">ATP-grasp domain-containing protein</fullName>
    </submittedName>
</protein>
<accession>A0ABW3T996</accession>
<evidence type="ECO:0000259" key="1">
    <source>
        <dbReference type="Pfam" id="PF21360"/>
    </source>
</evidence>
<dbReference type="Pfam" id="PF15632">
    <property type="entry name" value="ATPgrasp_Ter"/>
    <property type="match status" value="1"/>
</dbReference>
<evidence type="ECO:0000313" key="3">
    <source>
        <dbReference type="Proteomes" id="UP001597216"/>
    </source>
</evidence>
<feature type="domain" description="PylC N-terminal" evidence="1">
    <location>
        <begin position="3"/>
        <end position="100"/>
    </location>
</feature>
<dbReference type="RefSeq" id="WP_377354615.1">
    <property type="nucleotide sequence ID" value="NZ_JBHTLQ010000064.1"/>
</dbReference>
<dbReference type="EMBL" id="JBHTLQ010000064">
    <property type="protein sequence ID" value="MFD1192567.1"/>
    <property type="molecule type" value="Genomic_DNA"/>
</dbReference>
<keyword evidence="3" id="KW-1185">Reference proteome</keyword>
<proteinExistence type="predicted"/>
<reference evidence="3" key="1">
    <citation type="journal article" date="2019" name="Int. J. Syst. Evol. Microbiol.">
        <title>The Global Catalogue of Microorganisms (GCM) 10K type strain sequencing project: providing services to taxonomists for standard genome sequencing and annotation.</title>
        <authorList>
            <consortium name="The Broad Institute Genomics Platform"/>
            <consortium name="The Broad Institute Genome Sequencing Center for Infectious Disease"/>
            <person name="Wu L."/>
            <person name="Ma J."/>
        </authorList>
    </citation>
    <scope>NUCLEOTIDE SEQUENCE [LARGE SCALE GENOMIC DNA]</scope>
    <source>
        <strain evidence="3">CCUG 55074</strain>
    </source>
</reference>
<dbReference type="SUPFAM" id="SSF56059">
    <property type="entry name" value="Glutathione synthetase ATP-binding domain-like"/>
    <property type="match status" value="1"/>
</dbReference>
<comment type="caution">
    <text evidence="2">The sequence shown here is derived from an EMBL/GenBank/DDBJ whole genome shotgun (WGS) entry which is preliminary data.</text>
</comment>
<name>A0ABW3T996_9CAUL</name>
<dbReference type="Gene3D" id="3.40.50.20">
    <property type="match status" value="1"/>
</dbReference>